<dbReference type="AlphaFoldDB" id="A0A2T1N9Q1"/>
<gene>
    <name evidence="2" type="ORF">C7H52_09855</name>
</gene>
<dbReference type="Proteomes" id="UP000238426">
    <property type="component" value="Unassembled WGS sequence"/>
</dbReference>
<name>A0A2T1N9Q1_9FLAO</name>
<evidence type="ECO:0000256" key="1">
    <source>
        <dbReference type="SAM" id="Phobius"/>
    </source>
</evidence>
<proteinExistence type="predicted"/>
<keyword evidence="3" id="KW-1185">Reference proteome</keyword>
<dbReference type="RefSeq" id="WP_106463728.1">
    <property type="nucleotide sequence ID" value="NZ_PXOQ01000009.1"/>
</dbReference>
<reference evidence="2 3" key="1">
    <citation type="submission" date="2018-03" db="EMBL/GenBank/DDBJ databases">
        <title>Mesoflavibacter sp. HG37 and Mesoflavibacter sp. HG96 sp.nov., two marine bacteria isolated from seawater of Western Pacific Ocean.</title>
        <authorList>
            <person name="Cheng H."/>
            <person name="Wu Y.-H."/>
            <person name="Guo L.-L."/>
            <person name="Xu X.-W."/>
        </authorList>
    </citation>
    <scope>NUCLEOTIDE SEQUENCE [LARGE SCALE GENOMIC DNA]</scope>
    <source>
        <strain evidence="2 3">KCTC 32269</strain>
    </source>
</reference>
<keyword evidence="1" id="KW-0472">Membrane</keyword>
<sequence length="66" mass="7693">MNFIFYYLAIFIGLCLLLNDSFFGLVYFKIIGLILVMFSVYKLQSKIPCKTDETKVLNSIEEDENI</sequence>
<keyword evidence="1" id="KW-1133">Transmembrane helix</keyword>
<protein>
    <submittedName>
        <fullName evidence="2">Uncharacterized protein</fullName>
    </submittedName>
</protein>
<accession>A0A2T1N9Q1</accession>
<dbReference type="EMBL" id="PXOQ01000009">
    <property type="protein sequence ID" value="PSG88588.1"/>
    <property type="molecule type" value="Genomic_DNA"/>
</dbReference>
<evidence type="ECO:0000313" key="2">
    <source>
        <dbReference type="EMBL" id="PSG88588.1"/>
    </source>
</evidence>
<feature type="transmembrane region" description="Helical" evidence="1">
    <location>
        <begin position="6"/>
        <end position="38"/>
    </location>
</feature>
<evidence type="ECO:0000313" key="3">
    <source>
        <dbReference type="Proteomes" id="UP000238426"/>
    </source>
</evidence>
<keyword evidence="1" id="KW-0812">Transmembrane</keyword>
<organism evidence="2 3">
    <name type="scientific">Aurantibacter aestuarii</name>
    <dbReference type="NCBI Taxonomy" id="1266046"/>
    <lineage>
        <taxon>Bacteria</taxon>
        <taxon>Pseudomonadati</taxon>
        <taxon>Bacteroidota</taxon>
        <taxon>Flavobacteriia</taxon>
        <taxon>Flavobacteriales</taxon>
        <taxon>Flavobacteriaceae</taxon>
        <taxon>Aurantibacter</taxon>
    </lineage>
</organism>
<comment type="caution">
    <text evidence="2">The sequence shown here is derived from an EMBL/GenBank/DDBJ whole genome shotgun (WGS) entry which is preliminary data.</text>
</comment>